<keyword evidence="4" id="KW-1185">Reference proteome</keyword>
<keyword evidence="1" id="KW-0411">Iron-sulfur</keyword>
<dbReference type="PROSITE" id="PS51318">
    <property type="entry name" value="TAT"/>
    <property type="match status" value="1"/>
</dbReference>
<dbReference type="RefSeq" id="WP_155933151.1">
    <property type="nucleotide sequence ID" value="NZ_WODC01000003.1"/>
</dbReference>
<evidence type="ECO:0000313" key="4">
    <source>
        <dbReference type="Proteomes" id="UP000461162"/>
    </source>
</evidence>
<reference evidence="3 4" key="1">
    <citation type="submission" date="2019-11" db="EMBL/GenBank/DDBJ databases">
        <title>Pseudodesulfovibrio alkaliphilus, sp. nov., an alkaliphilic sulfate-reducing bacteria from mud volcano of Taman peninsula, Russia.</title>
        <authorList>
            <person name="Frolova A."/>
            <person name="Merkel A.Y."/>
            <person name="Slobodkin A.I."/>
        </authorList>
    </citation>
    <scope>NUCLEOTIDE SEQUENCE [LARGE SCALE GENOMIC DNA]</scope>
    <source>
        <strain evidence="3 4">F-1</strain>
    </source>
</reference>
<keyword evidence="1" id="KW-0408">Iron</keyword>
<evidence type="ECO:0000259" key="2">
    <source>
        <dbReference type="Pfam" id="PF04015"/>
    </source>
</evidence>
<dbReference type="InterPro" id="IPR006311">
    <property type="entry name" value="TAT_signal"/>
</dbReference>
<evidence type="ECO:0000313" key="3">
    <source>
        <dbReference type="EMBL" id="MUM77224.1"/>
    </source>
</evidence>
<organism evidence="3 4">
    <name type="scientific">Pseudodesulfovibrio alkaliphilus</name>
    <dbReference type="NCBI Taxonomy" id="2661613"/>
    <lineage>
        <taxon>Bacteria</taxon>
        <taxon>Pseudomonadati</taxon>
        <taxon>Thermodesulfobacteriota</taxon>
        <taxon>Desulfovibrionia</taxon>
        <taxon>Desulfovibrionales</taxon>
        <taxon>Desulfovibrionaceae</taxon>
    </lineage>
</organism>
<dbReference type="Proteomes" id="UP000461162">
    <property type="component" value="Unassembled WGS sequence"/>
</dbReference>
<dbReference type="GO" id="GO:0051536">
    <property type="term" value="F:iron-sulfur cluster binding"/>
    <property type="evidence" value="ECO:0007669"/>
    <property type="project" value="UniProtKB-KW"/>
</dbReference>
<name>A0A7K1KMA6_9BACT</name>
<dbReference type="AlphaFoldDB" id="A0A7K1KMA6"/>
<feature type="domain" description="DUF362" evidence="2">
    <location>
        <begin position="70"/>
        <end position="275"/>
    </location>
</feature>
<accession>A0A7K1KMA6</accession>
<evidence type="ECO:0000256" key="1">
    <source>
        <dbReference type="ARBA" id="ARBA00023014"/>
    </source>
</evidence>
<gene>
    <name evidence="3" type="ORF">GKC30_06215</name>
</gene>
<dbReference type="Pfam" id="PF04015">
    <property type="entry name" value="DUF362"/>
    <property type="match status" value="1"/>
</dbReference>
<comment type="caution">
    <text evidence="3">The sequence shown here is derived from an EMBL/GenBank/DDBJ whole genome shotgun (WGS) entry which is preliminary data.</text>
</comment>
<keyword evidence="1" id="KW-0479">Metal-binding</keyword>
<sequence>MADTLFTRLMGRRQCLRTLLGAAGILGGSGLAARAQAKSMVVIVRTDDRVQGIRTAMARFDPARFRGARIALKANYNSADPFPASTHPDTLRTLVETLAEAGPASMTLAERSGMGDTAQVLRSLGVRSLTEELGVEVVVMDELDADGYVTCRPARSQWKRGFLLARPFAGADAVVQTCCLKTHQYGGHFTMALKNAVGAVAKHDPADGYNYMSELHRSPLQRSLIAEISLAFRNDLIVMDAMKAFVTGGPHAGREVSPGVIVAGTDPVAVDAVGVAILRMYPTTDAVMTGPVFAQEQIRRAAELGIGASSPENIELVPIGPGADGFARRVQEILAG</sequence>
<proteinExistence type="predicted"/>
<dbReference type="EMBL" id="WODC01000003">
    <property type="protein sequence ID" value="MUM77224.1"/>
    <property type="molecule type" value="Genomic_DNA"/>
</dbReference>
<dbReference type="InterPro" id="IPR007160">
    <property type="entry name" value="DUF362"/>
</dbReference>
<protein>
    <submittedName>
        <fullName evidence="3">DUF362 domain-containing protein</fullName>
    </submittedName>
</protein>